<accession>A0A4R9G1J6</accession>
<proteinExistence type="predicted"/>
<protein>
    <submittedName>
        <fullName evidence="1">Uncharacterized protein</fullName>
    </submittedName>
</protein>
<gene>
    <name evidence="1" type="ORF">EHO59_08915</name>
</gene>
<dbReference type="OrthoDB" id="345811at2"/>
<dbReference type="EMBL" id="RQEP01000010">
    <property type="protein sequence ID" value="TGK05093.1"/>
    <property type="molecule type" value="Genomic_DNA"/>
</dbReference>
<dbReference type="Proteomes" id="UP000297453">
    <property type="component" value="Unassembled WGS sequence"/>
</dbReference>
<dbReference type="AlphaFoldDB" id="A0A4R9G1J6"/>
<comment type="caution">
    <text evidence="1">The sequence shown here is derived from an EMBL/GenBank/DDBJ whole genome shotgun (WGS) entry which is preliminary data.</text>
</comment>
<organism evidence="1 2">
    <name type="scientific">Leptospira semungkisensis</name>
    <dbReference type="NCBI Taxonomy" id="2484985"/>
    <lineage>
        <taxon>Bacteria</taxon>
        <taxon>Pseudomonadati</taxon>
        <taxon>Spirochaetota</taxon>
        <taxon>Spirochaetia</taxon>
        <taxon>Leptospirales</taxon>
        <taxon>Leptospiraceae</taxon>
        <taxon>Leptospira</taxon>
    </lineage>
</organism>
<evidence type="ECO:0000313" key="2">
    <source>
        <dbReference type="Proteomes" id="UP000297453"/>
    </source>
</evidence>
<reference evidence="1" key="1">
    <citation type="journal article" date="2019" name="PLoS Negl. Trop. Dis.">
        <title>Revisiting the worldwide diversity of Leptospira species in the environment.</title>
        <authorList>
            <person name="Vincent A.T."/>
            <person name="Schiettekatte O."/>
            <person name="Bourhy P."/>
            <person name="Veyrier F.J."/>
            <person name="Picardeau M."/>
        </authorList>
    </citation>
    <scope>NUCLEOTIDE SEQUENCE [LARGE SCALE GENOMIC DNA]</scope>
    <source>
        <strain evidence="1">SSS9</strain>
    </source>
</reference>
<dbReference type="NCBIfam" id="NF047624">
    <property type="entry name" value="LIC_13076_fam"/>
    <property type="match status" value="1"/>
</dbReference>
<name>A0A4R9G1J6_9LEPT</name>
<evidence type="ECO:0000313" key="1">
    <source>
        <dbReference type="EMBL" id="TGK05093.1"/>
    </source>
</evidence>
<sequence>MSPNPENRVILAAESSSCKIHSVQPYWAFLGGLVPAWKSPAFFGLIPALNSSLPDPPSGQTIRVTETARWYDYTITILLGWLFTITKRTYIVEFCEEGLYANHWNDQKESIEQKLYRVAMSGNVTIQMNSGETLLCKILGFDSESIIVESSTPDAQGKVVDRAILKDGTVVEGRFTTQNEHEVEIETKTNELQFILKSRLQKLELRVPVRIIERKTLRKSEIQKLTFESAD</sequence>
<keyword evidence="2" id="KW-1185">Reference proteome</keyword>